<evidence type="ECO:0000256" key="15">
    <source>
        <dbReference type="ARBA" id="ARBA00048984"/>
    </source>
</evidence>
<feature type="domain" description="FAD/NAD(P)-binding" evidence="20">
    <location>
        <begin position="9"/>
        <end position="318"/>
    </location>
</feature>
<dbReference type="Gene3D" id="3.30.390.30">
    <property type="match status" value="1"/>
</dbReference>
<evidence type="ECO:0000256" key="1">
    <source>
        <dbReference type="ARBA" id="ARBA00007532"/>
    </source>
</evidence>
<evidence type="ECO:0000259" key="20">
    <source>
        <dbReference type="Pfam" id="PF07992"/>
    </source>
</evidence>
<dbReference type="InterPro" id="IPR016156">
    <property type="entry name" value="FAD/NAD-linked_Rdtase_dimer_sf"/>
</dbReference>
<keyword evidence="8 16" id="KW-0274">FAD</keyword>
<evidence type="ECO:0000256" key="13">
    <source>
        <dbReference type="ARBA" id="ARBA00023284"/>
    </source>
</evidence>
<keyword evidence="5" id="KW-0475">Mercuric resistance</keyword>
<keyword evidence="12" id="KW-1015">Disulfide bond</keyword>
<dbReference type="GO" id="GO:0003955">
    <property type="term" value="F:NAD(P)H dehydrogenase (quinone) activity"/>
    <property type="evidence" value="ECO:0007669"/>
    <property type="project" value="TreeGrafter"/>
</dbReference>
<evidence type="ECO:0000259" key="19">
    <source>
        <dbReference type="Pfam" id="PF02852"/>
    </source>
</evidence>
<evidence type="ECO:0000256" key="11">
    <source>
        <dbReference type="ARBA" id="ARBA00023002"/>
    </source>
</evidence>
<feature type="domain" description="Pyridine nucleotide-disulphide oxidoreductase dimerisation" evidence="19">
    <location>
        <begin position="338"/>
        <end position="443"/>
    </location>
</feature>
<organism evidence="21 22">
    <name type="scientific">Microbacterium limosum</name>
    <dbReference type="NCBI Taxonomy" id="3079935"/>
    <lineage>
        <taxon>Bacteria</taxon>
        <taxon>Bacillati</taxon>
        <taxon>Actinomycetota</taxon>
        <taxon>Actinomycetes</taxon>
        <taxon>Micrococcales</taxon>
        <taxon>Microbacteriaceae</taxon>
        <taxon>Microbacterium</taxon>
    </lineage>
</organism>
<feature type="binding site" evidence="16">
    <location>
        <begin position="179"/>
        <end position="186"/>
    </location>
    <ligand>
        <name>NAD(+)</name>
        <dbReference type="ChEBI" id="CHEBI:57540"/>
    </ligand>
</feature>
<comment type="cofactor">
    <cofactor evidence="16">
        <name>FAD</name>
        <dbReference type="ChEBI" id="CHEBI:57692"/>
    </cofactor>
    <text evidence="16">Binds 1 FAD per subunit.</text>
</comment>
<keyword evidence="6 18" id="KW-0285">Flavoprotein</keyword>
<dbReference type="SUPFAM" id="SSF51905">
    <property type="entry name" value="FAD/NAD(P)-binding domain"/>
    <property type="match status" value="1"/>
</dbReference>
<reference evidence="21 22" key="1">
    <citation type="submission" date="2023-10" db="EMBL/GenBank/DDBJ databases">
        <title>Y20.</title>
        <authorList>
            <person name="Zhang G."/>
            <person name="Ding Y."/>
        </authorList>
    </citation>
    <scope>NUCLEOTIDE SEQUENCE [LARGE SCALE GENOMIC DNA]</scope>
    <source>
        <strain evidence="21 22">Y20</strain>
    </source>
</reference>
<dbReference type="NCBIfam" id="TIGR02053">
    <property type="entry name" value="MerA"/>
    <property type="match status" value="1"/>
</dbReference>
<dbReference type="Pfam" id="PF02852">
    <property type="entry name" value="Pyr_redox_dim"/>
    <property type="match status" value="1"/>
</dbReference>
<evidence type="ECO:0000256" key="4">
    <source>
        <dbReference type="ARBA" id="ARBA00014791"/>
    </source>
</evidence>
<keyword evidence="16" id="KW-0520">NAD</keyword>
<dbReference type="GO" id="GO:0050660">
    <property type="term" value="F:flavin adenine dinucleotide binding"/>
    <property type="evidence" value="ECO:0007669"/>
    <property type="project" value="InterPro"/>
</dbReference>
<dbReference type="GO" id="GO:0045340">
    <property type="term" value="F:mercury ion binding"/>
    <property type="evidence" value="ECO:0007669"/>
    <property type="project" value="InterPro"/>
</dbReference>
<dbReference type="EMBL" id="CP137080">
    <property type="protein sequence ID" value="WOQ70933.1"/>
    <property type="molecule type" value="Genomic_DNA"/>
</dbReference>
<dbReference type="GO" id="GO:0016668">
    <property type="term" value="F:oxidoreductase activity, acting on a sulfur group of donors, NAD(P) as acceptor"/>
    <property type="evidence" value="ECO:0007669"/>
    <property type="project" value="InterPro"/>
</dbReference>
<feature type="binding site" evidence="16">
    <location>
        <position position="54"/>
    </location>
    <ligand>
        <name>FAD</name>
        <dbReference type="ChEBI" id="CHEBI:57692"/>
    </ligand>
</feature>
<keyword evidence="16" id="KW-0547">Nucleotide-binding</keyword>
<evidence type="ECO:0000256" key="16">
    <source>
        <dbReference type="PIRSR" id="PIRSR000350-3"/>
    </source>
</evidence>
<gene>
    <name evidence="21" type="primary">merA</name>
    <name evidence="21" type="ORF">RYJ27_05385</name>
</gene>
<keyword evidence="7" id="KW-0479">Metal-binding</keyword>
<dbReference type="AlphaFoldDB" id="A0AAU0MLQ2"/>
<evidence type="ECO:0000256" key="9">
    <source>
        <dbReference type="ARBA" id="ARBA00022857"/>
    </source>
</evidence>
<feature type="binding site" evidence="16">
    <location>
        <position position="262"/>
    </location>
    <ligand>
        <name>NAD(+)</name>
        <dbReference type="ChEBI" id="CHEBI:57540"/>
    </ligand>
</feature>
<keyword evidence="10" id="KW-0476">Mercury</keyword>
<protein>
    <recommendedName>
        <fullName evidence="4">Mercuric reductase</fullName>
        <ecNumber evidence="3">1.16.1.1</ecNumber>
    </recommendedName>
    <alternativeName>
        <fullName evidence="14">Hg(II) reductase</fullName>
    </alternativeName>
</protein>
<name>A0AAU0MLQ2_9MICO</name>
<feature type="binding site" evidence="16">
    <location>
        <position position="303"/>
    </location>
    <ligand>
        <name>FAD</name>
        <dbReference type="ChEBI" id="CHEBI:57692"/>
    </ligand>
</feature>
<dbReference type="Gene3D" id="3.50.50.60">
    <property type="entry name" value="FAD/NAD(P)-binding domain"/>
    <property type="match status" value="2"/>
</dbReference>
<evidence type="ECO:0000256" key="8">
    <source>
        <dbReference type="ARBA" id="ARBA00022827"/>
    </source>
</evidence>
<dbReference type="GO" id="GO:0016152">
    <property type="term" value="F:mercury (II) reductase (NADP+) activity"/>
    <property type="evidence" value="ECO:0007669"/>
    <property type="project" value="UniProtKB-EC"/>
</dbReference>
<proteinExistence type="inferred from homology"/>
<evidence type="ECO:0000256" key="10">
    <source>
        <dbReference type="ARBA" id="ARBA00022914"/>
    </source>
</evidence>
<comment type="subunit">
    <text evidence="2">Homodimer.</text>
</comment>
<evidence type="ECO:0000256" key="17">
    <source>
        <dbReference type="PIRSR" id="PIRSR000350-4"/>
    </source>
</evidence>
<dbReference type="SUPFAM" id="SSF55424">
    <property type="entry name" value="FAD/NAD-linked reductases, dimerisation (C-terminal) domain"/>
    <property type="match status" value="1"/>
</dbReference>
<evidence type="ECO:0000256" key="5">
    <source>
        <dbReference type="ARBA" id="ARBA00022466"/>
    </source>
</evidence>
<dbReference type="PRINTS" id="PR00368">
    <property type="entry name" value="FADPNR"/>
</dbReference>
<dbReference type="InterPro" id="IPR004099">
    <property type="entry name" value="Pyr_nucl-diS_OxRdtase_dimer"/>
</dbReference>
<keyword evidence="9" id="KW-0521">NADP</keyword>
<evidence type="ECO:0000313" key="21">
    <source>
        <dbReference type="EMBL" id="WOQ70933.1"/>
    </source>
</evidence>
<dbReference type="GO" id="GO:0050661">
    <property type="term" value="F:NADP binding"/>
    <property type="evidence" value="ECO:0007669"/>
    <property type="project" value="InterPro"/>
</dbReference>
<dbReference type="InterPro" id="IPR036188">
    <property type="entry name" value="FAD/NAD-bd_sf"/>
</dbReference>
<accession>A0AAU0MLQ2</accession>
<dbReference type="InterPro" id="IPR012999">
    <property type="entry name" value="Pyr_OxRdtase_I_AS"/>
</dbReference>
<dbReference type="InterPro" id="IPR021179">
    <property type="entry name" value="Mercury_reductase_MerA"/>
</dbReference>
<dbReference type="PANTHER" id="PTHR43014">
    <property type="entry name" value="MERCURIC REDUCTASE"/>
    <property type="match status" value="1"/>
</dbReference>
<sequence>MVTQHTEVDLVVIGTGGAAMSAAIHARLEGASVVAIESGTLGGTCVNVGCVPSKTLLAAAHTRHSALTNPFSGAPSSAGMVDLSALIEQKDDLVGMLRQTKYADIAAAYGFDILPGTATFTDAGTLLVDGRPVRAKSYLVATGAEPHVPAIPGLEQVDYLTSTTAMELTELPASLVVIGGGFVGLEQAQLFARLGVEVTVIGRLAPHAEPELSSELRKAFLAEGISVIGDRAATITQHEGLVQVTTRNGKDATGERVLVATGRTPRTEGLNLPAAGIATDERGFVIVDEQQRTTNPAVFAAGDVTDVPQYVYVAARTGKIAAHNALGHDERVDYTGLPSVLFTSPQLASAGITEASAIAAGYRCACRFLRLSDVPRAIANHDTRGGIKVVADADTGKVLGIHALADTAGEMMLAATYAITAGFTVTQLADTWAPYLTMAEGIRLTANLFRNELPTSCCA</sequence>
<evidence type="ECO:0000313" key="22">
    <source>
        <dbReference type="Proteomes" id="UP001329313"/>
    </source>
</evidence>
<evidence type="ECO:0000256" key="14">
    <source>
        <dbReference type="ARBA" id="ARBA00031725"/>
    </source>
</evidence>
<feature type="disulfide bond" description="Redox-active" evidence="17">
    <location>
        <begin position="45"/>
        <end position="50"/>
    </location>
</feature>
<dbReference type="GO" id="GO:0050787">
    <property type="term" value="P:detoxification of mercury ion"/>
    <property type="evidence" value="ECO:0007669"/>
    <property type="project" value="InterPro"/>
</dbReference>
<dbReference type="Pfam" id="PF07992">
    <property type="entry name" value="Pyr_redox_2"/>
    <property type="match status" value="1"/>
</dbReference>
<dbReference type="PANTHER" id="PTHR43014:SF2">
    <property type="entry name" value="MERCURIC REDUCTASE"/>
    <property type="match status" value="1"/>
</dbReference>
<evidence type="ECO:0000256" key="2">
    <source>
        <dbReference type="ARBA" id="ARBA00011738"/>
    </source>
</evidence>
<comment type="similarity">
    <text evidence="1 18">Belongs to the class-I pyridine nucleotide-disulfide oxidoreductase family.</text>
</comment>
<dbReference type="InterPro" id="IPR001100">
    <property type="entry name" value="Pyr_nuc-diS_OxRdtase"/>
</dbReference>
<dbReference type="KEGG" id="mliy:RYJ27_05385"/>
<evidence type="ECO:0000256" key="12">
    <source>
        <dbReference type="ARBA" id="ARBA00023157"/>
    </source>
</evidence>
<evidence type="ECO:0000256" key="3">
    <source>
        <dbReference type="ARBA" id="ARBA00012661"/>
    </source>
</evidence>
<keyword evidence="13 18" id="KW-0676">Redox-active center</keyword>
<dbReference type="PIRSF" id="PIRSF000350">
    <property type="entry name" value="Mercury_reductase_MerA"/>
    <property type="match status" value="1"/>
</dbReference>
<evidence type="ECO:0000256" key="7">
    <source>
        <dbReference type="ARBA" id="ARBA00022723"/>
    </source>
</evidence>
<evidence type="ECO:0000256" key="18">
    <source>
        <dbReference type="RuleBase" id="RU003691"/>
    </source>
</evidence>
<dbReference type="PRINTS" id="PR00411">
    <property type="entry name" value="PNDRDTASEI"/>
</dbReference>
<dbReference type="EC" id="1.16.1.1" evidence="3"/>
<dbReference type="Proteomes" id="UP001329313">
    <property type="component" value="Chromosome"/>
</dbReference>
<keyword evidence="11 18" id="KW-0560">Oxidoreductase</keyword>
<dbReference type="InterPro" id="IPR023753">
    <property type="entry name" value="FAD/NAD-binding_dom"/>
</dbReference>
<keyword evidence="22" id="KW-1185">Reference proteome</keyword>
<dbReference type="PROSITE" id="PS00076">
    <property type="entry name" value="PYRIDINE_REDOX_1"/>
    <property type="match status" value="1"/>
</dbReference>
<evidence type="ECO:0000256" key="6">
    <source>
        <dbReference type="ARBA" id="ARBA00022630"/>
    </source>
</evidence>
<comment type="catalytic activity">
    <reaction evidence="15">
        <text>Hg + NADP(+) + H(+) = Hg(2+) + NADPH</text>
        <dbReference type="Rhea" id="RHEA:23856"/>
        <dbReference type="ChEBI" id="CHEBI:15378"/>
        <dbReference type="ChEBI" id="CHEBI:16170"/>
        <dbReference type="ChEBI" id="CHEBI:16793"/>
        <dbReference type="ChEBI" id="CHEBI:57783"/>
        <dbReference type="ChEBI" id="CHEBI:58349"/>
        <dbReference type="EC" id="1.16.1.1"/>
    </reaction>
</comment>